<dbReference type="AlphaFoldDB" id="A0AAV4MRT7"/>
<protein>
    <submittedName>
        <fullName evidence="1">Uncharacterized protein</fullName>
    </submittedName>
</protein>
<evidence type="ECO:0000313" key="1">
    <source>
        <dbReference type="EMBL" id="GIX74553.1"/>
    </source>
</evidence>
<accession>A0AAV4MRT7</accession>
<name>A0AAV4MRT7_CAEEX</name>
<dbReference type="EMBL" id="BPLR01002510">
    <property type="protein sequence ID" value="GIX74553.1"/>
    <property type="molecule type" value="Genomic_DNA"/>
</dbReference>
<gene>
    <name evidence="1" type="ORF">CEXT_685361</name>
</gene>
<evidence type="ECO:0000313" key="2">
    <source>
        <dbReference type="Proteomes" id="UP001054945"/>
    </source>
</evidence>
<keyword evidence="2" id="KW-1185">Reference proteome</keyword>
<comment type="caution">
    <text evidence="1">The sequence shown here is derived from an EMBL/GenBank/DDBJ whole genome shotgun (WGS) entry which is preliminary data.</text>
</comment>
<proteinExistence type="predicted"/>
<reference evidence="1 2" key="1">
    <citation type="submission" date="2021-06" db="EMBL/GenBank/DDBJ databases">
        <title>Caerostris extrusa draft genome.</title>
        <authorList>
            <person name="Kono N."/>
            <person name="Arakawa K."/>
        </authorList>
    </citation>
    <scope>NUCLEOTIDE SEQUENCE [LARGE SCALE GENOMIC DNA]</scope>
</reference>
<dbReference type="Proteomes" id="UP001054945">
    <property type="component" value="Unassembled WGS sequence"/>
</dbReference>
<sequence length="76" mass="9412">MLRCDWERERQIAELLYLQNICLFKNRFSRSHMTLSLLLWQGDITYVEWKRDLSLIGQVKRFEPNRFRYCGCWHCP</sequence>
<organism evidence="1 2">
    <name type="scientific">Caerostris extrusa</name>
    <name type="common">Bark spider</name>
    <name type="synonym">Caerostris bankana</name>
    <dbReference type="NCBI Taxonomy" id="172846"/>
    <lineage>
        <taxon>Eukaryota</taxon>
        <taxon>Metazoa</taxon>
        <taxon>Ecdysozoa</taxon>
        <taxon>Arthropoda</taxon>
        <taxon>Chelicerata</taxon>
        <taxon>Arachnida</taxon>
        <taxon>Araneae</taxon>
        <taxon>Araneomorphae</taxon>
        <taxon>Entelegynae</taxon>
        <taxon>Araneoidea</taxon>
        <taxon>Araneidae</taxon>
        <taxon>Caerostris</taxon>
    </lineage>
</organism>